<evidence type="ECO:0000256" key="7">
    <source>
        <dbReference type="SAM" id="Phobius"/>
    </source>
</evidence>
<keyword evidence="7" id="KW-0812">Transmembrane</keyword>
<keyword evidence="7" id="KW-1133">Transmembrane helix</keyword>
<dbReference type="Pfam" id="PF08392">
    <property type="entry name" value="FAE1_CUT1_RppA"/>
    <property type="match status" value="1"/>
</dbReference>
<feature type="domain" description="Beta-ketoacyl-[acyl-carrier-protein] synthase III C-terminal" evidence="9">
    <location>
        <begin position="350"/>
        <end position="429"/>
    </location>
</feature>
<dbReference type="PANTHER" id="PTHR31561">
    <property type="entry name" value="3-KETOACYL-COA SYNTHASE"/>
    <property type="match status" value="1"/>
</dbReference>
<evidence type="ECO:0000256" key="3">
    <source>
        <dbReference type="ARBA" id="ARBA00022679"/>
    </source>
</evidence>
<dbReference type="CDD" id="cd00831">
    <property type="entry name" value="CHS_like"/>
    <property type="match status" value="1"/>
</dbReference>
<comment type="similarity">
    <text evidence="2 6">Belongs to the thiolase-like superfamily. Chalcone/stilbene synthases family.</text>
</comment>
<dbReference type="EMBL" id="OZ021736">
    <property type="protein sequence ID" value="CAK9315896.1"/>
    <property type="molecule type" value="Genomic_DNA"/>
</dbReference>
<sequence>MAILILDSSHLSSIDTGQSWLYLLLNLLILFSVLGFTIFTLTGHRPVYLVDFSCYRSPSMHCLKMTLDNFIEHTKHAGVFNDSSLEFQHKILKRSGISDETIAPRALVMGFPPQSSMTMAREEAKDVIFNALDKLFSNNNIDVKPYDIDIHVINGGTFSPSPSLSSMIVNKYKMKSNIKWFNLSGMGCSSGVIAIDLANNMLQAHKNSYAIVVTTENITNNWYLGNKKQMLIPNCLFRVGGAAVLLSNWNSDRQQSKYKLVHLVRTHTGANDTAFGCICKEEDEVGITDISLSKDVAAMAGDALTKNITTLGPLVLPLHELLRFIAMFIAKKLFNPRMESYIPNFKLAFKHFCIHTGERAVHDKLEEKLRLSARDMEASRMTLRRFGNTSSSSIWYEMAYLESKGRVLKGDYVWQIALGSGFKCNSAVWVALNNIKPFPNNPWEDCIFRYPTTD</sequence>
<keyword evidence="11" id="KW-1185">Reference proteome</keyword>
<dbReference type="InterPro" id="IPR012392">
    <property type="entry name" value="3-ktacl-CoA_syn"/>
</dbReference>
<gene>
    <name evidence="10" type="ORF">CITCOLO1_LOCUS7736</name>
</gene>
<feature type="transmembrane region" description="Helical" evidence="7">
    <location>
        <begin position="20"/>
        <end position="41"/>
    </location>
</feature>
<evidence type="ECO:0000256" key="4">
    <source>
        <dbReference type="ARBA" id="ARBA00023315"/>
    </source>
</evidence>
<evidence type="ECO:0000259" key="8">
    <source>
        <dbReference type="Pfam" id="PF08392"/>
    </source>
</evidence>
<evidence type="ECO:0000256" key="6">
    <source>
        <dbReference type="PIRNR" id="PIRNR036417"/>
    </source>
</evidence>
<dbReference type="SUPFAM" id="SSF53901">
    <property type="entry name" value="Thiolase-like"/>
    <property type="match status" value="2"/>
</dbReference>
<comment type="catalytic activity">
    <reaction evidence="5">
        <text>a very-long-chain acyl-CoA + malonyl-CoA + H(+) = a very-long-chain 3-oxoacyl-CoA + CO2 + CoA</text>
        <dbReference type="Rhea" id="RHEA:32727"/>
        <dbReference type="ChEBI" id="CHEBI:15378"/>
        <dbReference type="ChEBI" id="CHEBI:16526"/>
        <dbReference type="ChEBI" id="CHEBI:57287"/>
        <dbReference type="ChEBI" id="CHEBI:57384"/>
        <dbReference type="ChEBI" id="CHEBI:90725"/>
        <dbReference type="ChEBI" id="CHEBI:90736"/>
        <dbReference type="EC" id="2.3.1.199"/>
    </reaction>
</comment>
<dbReference type="PIRSF" id="PIRSF036417">
    <property type="entry name" value="3-ktacl-CoA_syn"/>
    <property type="match status" value="1"/>
</dbReference>
<dbReference type="InterPro" id="IPR016039">
    <property type="entry name" value="Thiolase-like"/>
</dbReference>
<evidence type="ECO:0000313" key="10">
    <source>
        <dbReference type="EMBL" id="CAK9315896.1"/>
    </source>
</evidence>
<dbReference type="Pfam" id="PF08541">
    <property type="entry name" value="ACP_syn_III_C"/>
    <property type="match status" value="1"/>
</dbReference>
<dbReference type="EC" id="2.3.1.-" evidence="6"/>
<evidence type="ECO:0000256" key="2">
    <source>
        <dbReference type="ARBA" id="ARBA00005531"/>
    </source>
</evidence>
<evidence type="ECO:0000256" key="5">
    <source>
        <dbReference type="ARBA" id="ARBA00047375"/>
    </source>
</evidence>
<dbReference type="Proteomes" id="UP001642487">
    <property type="component" value="Chromosome 2"/>
</dbReference>
<dbReference type="Gene3D" id="3.40.47.10">
    <property type="match status" value="1"/>
</dbReference>
<keyword evidence="4 6" id="KW-0012">Acyltransferase</keyword>
<dbReference type="InterPro" id="IPR013747">
    <property type="entry name" value="ACP_syn_III_C"/>
</dbReference>
<evidence type="ECO:0000313" key="11">
    <source>
        <dbReference type="Proteomes" id="UP001642487"/>
    </source>
</evidence>
<evidence type="ECO:0000256" key="1">
    <source>
        <dbReference type="ARBA" id="ARBA00005194"/>
    </source>
</evidence>
<reference evidence="10 11" key="1">
    <citation type="submission" date="2024-03" db="EMBL/GenBank/DDBJ databases">
        <authorList>
            <person name="Gkanogiannis A."/>
            <person name="Becerra Lopez-Lavalle L."/>
        </authorList>
    </citation>
    <scope>NUCLEOTIDE SEQUENCE [LARGE SCALE GENOMIC DNA]</scope>
</reference>
<dbReference type="InterPro" id="IPR013601">
    <property type="entry name" value="FAE1_typ3_polyketide_synth"/>
</dbReference>
<name>A0ABP0Y8K3_9ROSI</name>
<protein>
    <recommendedName>
        <fullName evidence="6">3-ketoacyl-CoA synthase</fullName>
        <ecNumber evidence="6">2.3.1.-</ecNumber>
    </recommendedName>
</protein>
<keyword evidence="3 6" id="KW-0808">Transferase</keyword>
<comment type="pathway">
    <text evidence="1 6">Lipid metabolism; fatty acid biosynthesis.</text>
</comment>
<proteinExistence type="inferred from homology"/>
<evidence type="ECO:0000259" key="9">
    <source>
        <dbReference type="Pfam" id="PF08541"/>
    </source>
</evidence>
<feature type="domain" description="FAE" evidence="8">
    <location>
        <begin position="43"/>
        <end position="333"/>
    </location>
</feature>
<keyword evidence="7" id="KW-0472">Membrane</keyword>
<accession>A0ABP0Y8K3</accession>
<organism evidence="10 11">
    <name type="scientific">Citrullus colocynthis</name>
    <name type="common">colocynth</name>
    <dbReference type="NCBI Taxonomy" id="252529"/>
    <lineage>
        <taxon>Eukaryota</taxon>
        <taxon>Viridiplantae</taxon>
        <taxon>Streptophyta</taxon>
        <taxon>Embryophyta</taxon>
        <taxon>Tracheophyta</taxon>
        <taxon>Spermatophyta</taxon>
        <taxon>Magnoliopsida</taxon>
        <taxon>eudicotyledons</taxon>
        <taxon>Gunneridae</taxon>
        <taxon>Pentapetalae</taxon>
        <taxon>rosids</taxon>
        <taxon>fabids</taxon>
        <taxon>Cucurbitales</taxon>
        <taxon>Cucurbitaceae</taxon>
        <taxon>Benincaseae</taxon>
        <taxon>Citrullus</taxon>
    </lineage>
</organism>